<dbReference type="SUPFAM" id="SSF55961">
    <property type="entry name" value="Bet v1-like"/>
    <property type="match status" value="1"/>
</dbReference>
<dbReference type="STRING" id="564198.BST17_27440"/>
<reference evidence="1 2" key="1">
    <citation type="submission" date="2017-02" db="EMBL/GenBank/DDBJ databases">
        <title>The new phylogeny of genus Mycobacterium.</title>
        <authorList>
            <person name="Tortoli E."/>
            <person name="Trovato A."/>
            <person name="Cirillo D.M."/>
        </authorList>
    </citation>
    <scope>NUCLEOTIDE SEQUENCE [LARGE SCALE GENOMIC DNA]</scope>
    <source>
        <strain evidence="1 2">DSM 45578</strain>
    </source>
</reference>
<dbReference type="InterPro" id="IPR023393">
    <property type="entry name" value="START-like_dom_sf"/>
</dbReference>
<keyword evidence="2" id="KW-1185">Reference proteome</keyword>
<evidence type="ECO:0000313" key="1">
    <source>
        <dbReference type="EMBL" id="ORA01648.1"/>
    </source>
</evidence>
<dbReference type="OrthoDB" id="9797595at2"/>
<protein>
    <submittedName>
        <fullName evidence="1">Uncharacterized protein</fullName>
    </submittedName>
</protein>
<proteinExistence type="predicted"/>
<dbReference type="EMBL" id="MVHJ01000045">
    <property type="protein sequence ID" value="ORA01648.1"/>
    <property type="molecule type" value="Genomic_DNA"/>
</dbReference>
<comment type="caution">
    <text evidence="1">The sequence shown here is derived from an EMBL/GenBank/DDBJ whole genome shotgun (WGS) entry which is preliminary data.</text>
</comment>
<sequence>MALLENAKEQARQLVEKVAGSAGHKSTVQAVTIGRPRDAVVAALSDPVALSTVFGEIAEVASIGPNRLRWTFPGRDADDDPSWECVVTADGDGVKYTDVKPDSSLELVVALREAPQAMGTEVIGRISAPAPGVLTGPLLYKALYRFRALLLTGEIPTIARNPSARDSQR</sequence>
<dbReference type="Gene3D" id="3.30.530.20">
    <property type="match status" value="1"/>
</dbReference>
<organism evidence="1 2">
    <name type="scientific">Mycolicibacterium bacteremicum</name>
    <name type="common">Mycobacterium bacteremicum</name>
    <dbReference type="NCBI Taxonomy" id="564198"/>
    <lineage>
        <taxon>Bacteria</taxon>
        <taxon>Bacillati</taxon>
        <taxon>Actinomycetota</taxon>
        <taxon>Actinomycetes</taxon>
        <taxon>Mycobacteriales</taxon>
        <taxon>Mycobacteriaceae</taxon>
        <taxon>Mycolicibacterium</taxon>
    </lineage>
</organism>
<name>A0A1W9YNK0_MYCBA</name>
<dbReference type="RefSeq" id="WP_083062162.1">
    <property type="nucleotide sequence ID" value="NZ_JACKVM010000008.1"/>
</dbReference>
<evidence type="ECO:0000313" key="2">
    <source>
        <dbReference type="Proteomes" id="UP000192366"/>
    </source>
</evidence>
<dbReference type="AlphaFoldDB" id="A0A1W9YNK0"/>
<dbReference type="Proteomes" id="UP000192366">
    <property type="component" value="Unassembled WGS sequence"/>
</dbReference>
<accession>A0A1W9YNK0</accession>
<gene>
    <name evidence="1" type="ORF">BST17_27440</name>
</gene>